<gene>
    <name evidence="2" type="ORF">Pflav_073040</name>
</gene>
<dbReference type="EMBL" id="AP022870">
    <property type="protein sequence ID" value="BCB80894.1"/>
    <property type="molecule type" value="Genomic_DNA"/>
</dbReference>
<dbReference type="InterPro" id="IPR010982">
    <property type="entry name" value="Lambda_DNA-bd_dom_sf"/>
</dbReference>
<proteinExistence type="predicted"/>
<dbReference type="Pfam" id="PF19054">
    <property type="entry name" value="DUF5753"/>
    <property type="match status" value="1"/>
</dbReference>
<accession>A0A6F8Y443</accession>
<evidence type="ECO:0000313" key="3">
    <source>
        <dbReference type="Proteomes" id="UP000502508"/>
    </source>
</evidence>
<protein>
    <submittedName>
        <fullName evidence="2">Transcriptional regulator</fullName>
    </submittedName>
</protein>
<dbReference type="Pfam" id="PF13560">
    <property type="entry name" value="HTH_31"/>
    <property type="match status" value="1"/>
</dbReference>
<dbReference type="AlphaFoldDB" id="A0A6F8Y443"/>
<dbReference type="Proteomes" id="UP000502508">
    <property type="component" value="Chromosome"/>
</dbReference>
<name>A0A6F8Y443_9ACTN</name>
<keyword evidence="3" id="KW-1185">Reference proteome</keyword>
<dbReference type="KEGG" id="pfla:Pflav_073040"/>
<dbReference type="SUPFAM" id="SSF47413">
    <property type="entry name" value="lambda repressor-like DNA-binding domains"/>
    <property type="match status" value="1"/>
</dbReference>
<dbReference type="RefSeq" id="WP_173040921.1">
    <property type="nucleotide sequence ID" value="NZ_AP022870.1"/>
</dbReference>
<reference evidence="2 3" key="1">
    <citation type="submission" date="2020-03" db="EMBL/GenBank/DDBJ databases">
        <title>Whole genome shotgun sequence of Phytohabitans flavus NBRC 107702.</title>
        <authorList>
            <person name="Komaki H."/>
            <person name="Tamura T."/>
        </authorList>
    </citation>
    <scope>NUCLEOTIDE SEQUENCE [LARGE SCALE GENOMIC DNA]</scope>
    <source>
        <strain evidence="2 3">NBRC 107702</strain>
    </source>
</reference>
<organism evidence="2 3">
    <name type="scientific">Phytohabitans flavus</name>
    <dbReference type="NCBI Taxonomy" id="1076124"/>
    <lineage>
        <taxon>Bacteria</taxon>
        <taxon>Bacillati</taxon>
        <taxon>Actinomycetota</taxon>
        <taxon>Actinomycetes</taxon>
        <taxon>Micromonosporales</taxon>
        <taxon>Micromonosporaceae</taxon>
    </lineage>
</organism>
<dbReference type="GO" id="GO:0003677">
    <property type="term" value="F:DNA binding"/>
    <property type="evidence" value="ECO:0007669"/>
    <property type="project" value="InterPro"/>
</dbReference>
<dbReference type="Gene3D" id="1.10.260.40">
    <property type="entry name" value="lambda repressor-like DNA-binding domains"/>
    <property type="match status" value="1"/>
</dbReference>
<dbReference type="CDD" id="cd00093">
    <property type="entry name" value="HTH_XRE"/>
    <property type="match status" value="1"/>
</dbReference>
<sequence>MATKANGSKGSLRARWLGEQMRQLRQARGLSLQHAAAIAGVHYADARDYENGGQVLDHRHTARLLHLYQVQEPHQYGRLLQLARHAGKSAGNPGGPRHDPAMLDWLWLETQASRIRCHDAVLVPGLLQTPQYAVAAKQPERPVSATQSLLENLTGGLHAVVDESVLRRLVGGADVLRHQLLRLAEAIRAPNVHIQVRVTPTPSRELNGTDCSFAVFDVPGPYTAVAAVTHSASGPVVHEGRPARQYAAAFDQLAAAALDTRASAQLITSLARQTP</sequence>
<dbReference type="InterPro" id="IPR043917">
    <property type="entry name" value="DUF5753"/>
</dbReference>
<reference evidence="2 3" key="2">
    <citation type="submission" date="2020-03" db="EMBL/GenBank/DDBJ databases">
        <authorList>
            <person name="Ichikawa N."/>
            <person name="Kimura A."/>
            <person name="Kitahashi Y."/>
            <person name="Uohara A."/>
        </authorList>
    </citation>
    <scope>NUCLEOTIDE SEQUENCE [LARGE SCALE GENOMIC DNA]</scope>
    <source>
        <strain evidence="2 3">NBRC 107702</strain>
    </source>
</reference>
<feature type="domain" description="DUF5753" evidence="1">
    <location>
        <begin position="105"/>
        <end position="268"/>
    </location>
</feature>
<evidence type="ECO:0000313" key="2">
    <source>
        <dbReference type="EMBL" id="BCB80894.1"/>
    </source>
</evidence>
<evidence type="ECO:0000259" key="1">
    <source>
        <dbReference type="Pfam" id="PF19054"/>
    </source>
</evidence>
<dbReference type="InterPro" id="IPR001387">
    <property type="entry name" value="Cro/C1-type_HTH"/>
</dbReference>